<accession>A0ABS6B3S9</accession>
<protein>
    <submittedName>
        <fullName evidence="1">Lysophospholipase</fullName>
    </submittedName>
</protein>
<dbReference type="InterPro" id="IPR029058">
    <property type="entry name" value="AB_hydrolase_fold"/>
</dbReference>
<sequence>MDVTSEAMSGGVIERLFTVGDVRGIVWSPTGATSARPLILLGHGGGQHKSSEALVARARRYVTDGGFVVAAIDAPGHGARPQTERGRQLLAAIRENAADGVTRASDVRRYNTELAAQVVPEWQVALDALLTLGDVAEPVGYWGVSLGTALGVRLLAAEPRISAAVLGLAHGQALLALAASITIPIEFLLQWDDEVVPRDAGLALFDAFASAEKTLHANPGRHNETPSFEVESSRCFFARHLLTPVVFGVDR</sequence>
<dbReference type="Proteomes" id="UP000733379">
    <property type="component" value="Unassembled WGS sequence"/>
</dbReference>
<dbReference type="RefSeq" id="WP_215919557.1">
    <property type="nucleotide sequence ID" value="NZ_JAHKNI010000007.1"/>
</dbReference>
<organism evidence="1 2">
    <name type="scientific">Nocardia albiluteola</name>
    <dbReference type="NCBI Taxonomy" id="2842303"/>
    <lineage>
        <taxon>Bacteria</taxon>
        <taxon>Bacillati</taxon>
        <taxon>Actinomycetota</taxon>
        <taxon>Actinomycetes</taxon>
        <taxon>Mycobacteriales</taxon>
        <taxon>Nocardiaceae</taxon>
        <taxon>Nocardia</taxon>
    </lineage>
</organism>
<dbReference type="Gene3D" id="3.40.50.1820">
    <property type="entry name" value="alpha/beta hydrolase"/>
    <property type="match status" value="1"/>
</dbReference>
<name>A0ABS6B3S9_9NOCA</name>
<dbReference type="SUPFAM" id="SSF53474">
    <property type="entry name" value="alpha/beta-Hydrolases"/>
    <property type="match status" value="1"/>
</dbReference>
<proteinExistence type="predicted"/>
<gene>
    <name evidence="1" type="ORF">KO481_23185</name>
</gene>
<keyword evidence="2" id="KW-1185">Reference proteome</keyword>
<reference evidence="1 2" key="1">
    <citation type="submission" date="2021-06" db="EMBL/GenBank/DDBJ databases">
        <title>Actinomycetes sequencing.</title>
        <authorList>
            <person name="Shan Q."/>
        </authorList>
    </citation>
    <scope>NUCLEOTIDE SEQUENCE [LARGE SCALE GENOMIC DNA]</scope>
    <source>
        <strain evidence="1 2">NEAU-G5</strain>
    </source>
</reference>
<comment type="caution">
    <text evidence="1">The sequence shown here is derived from an EMBL/GenBank/DDBJ whole genome shotgun (WGS) entry which is preliminary data.</text>
</comment>
<evidence type="ECO:0000313" key="2">
    <source>
        <dbReference type="Proteomes" id="UP000733379"/>
    </source>
</evidence>
<evidence type="ECO:0000313" key="1">
    <source>
        <dbReference type="EMBL" id="MBU3064425.1"/>
    </source>
</evidence>
<dbReference type="EMBL" id="JAHKNI010000007">
    <property type="protein sequence ID" value="MBU3064425.1"/>
    <property type="molecule type" value="Genomic_DNA"/>
</dbReference>